<reference evidence="1" key="1">
    <citation type="journal article" date="2021" name="Environ. Microbiol.">
        <title>Gene family expansions and transcriptome signatures uncover fungal adaptations to wood decay.</title>
        <authorList>
            <person name="Hage H."/>
            <person name="Miyauchi S."/>
            <person name="Viragh M."/>
            <person name="Drula E."/>
            <person name="Min B."/>
            <person name="Chaduli D."/>
            <person name="Navarro D."/>
            <person name="Favel A."/>
            <person name="Norest M."/>
            <person name="Lesage-Meessen L."/>
            <person name="Balint B."/>
            <person name="Merenyi Z."/>
            <person name="de Eugenio L."/>
            <person name="Morin E."/>
            <person name="Martinez A.T."/>
            <person name="Baldrian P."/>
            <person name="Stursova M."/>
            <person name="Martinez M.J."/>
            <person name="Novotny C."/>
            <person name="Magnuson J.K."/>
            <person name="Spatafora J.W."/>
            <person name="Maurice S."/>
            <person name="Pangilinan J."/>
            <person name="Andreopoulos W."/>
            <person name="LaButti K."/>
            <person name="Hundley H."/>
            <person name="Na H."/>
            <person name="Kuo A."/>
            <person name="Barry K."/>
            <person name="Lipzen A."/>
            <person name="Henrissat B."/>
            <person name="Riley R."/>
            <person name="Ahrendt S."/>
            <person name="Nagy L.G."/>
            <person name="Grigoriev I.V."/>
            <person name="Martin F."/>
            <person name="Rosso M.N."/>
        </authorList>
    </citation>
    <scope>NUCLEOTIDE SEQUENCE</scope>
    <source>
        <strain evidence="1">CBS 384.51</strain>
    </source>
</reference>
<sequence length="538" mass="58650">MSSARYAPLPNAHTDPLAQNEMEAAFLDSDDEDEDVHTPQQARGRNGYQSLPDAEPAEQSPISPLHTTTGTTTGSHPRTRSTSAPTDGTYDFENVDYDADWTLRPPPGSPPSPTDALRTFRESQGNSNGLIPDFSDAARQLSQHRKRAGGWLRNMVPEGVARRLGMAREEGGSPPVVGGGLGNDGVFANVTAKPSRAVRVQDGDNIYLVPEETQKDAPPSYASAQADAVPPYWETTINIPSASTAPGDMIVDALPTGSLFSFLWNMLVSISFQFVGFLLTYLLHTTHAAKLGSRAGLGVTLIQYGFAMRSRAEEWAREGMAGENVDGWPFAPSPDPKPTFETAAEAEEYFRNLNGTLPNSNNVVVTPNNLFGDVATEWLSFFLMTVGWFILLTSLLSFWRVKRWERGILASSPSSSLPAPASSSPTSTFPSHPRTLLNRIGFFRRGLGFPVSDFPGTSSRQSSSGREETSSGRRSIFDDDLFAVSEREDGELEEVTTDTRGTYVIPIDETNPERTHRLARAYADEVRLQSDLRAAGLL</sequence>
<accession>A0ACB8UED9</accession>
<comment type="caution">
    <text evidence="1">The sequence shown here is derived from an EMBL/GenBank/DDBJ whole genome shotgun (WGS) entry which is preliminary data.</text>
</comment>
<protein>
    <submittedName>
        <fullName evidence="1">Uncharacterized protein</fullName>
    </submittedName>
</protein>
<evidence type="ECO:0000313" key="2">
    <source>
        <dbReference type="Proteomes" id="UP001055072"/>
    </source>
</evidence>
<keyword evidence="2" id="KW-1185">Reference proteome</keyword>
<evidence type="ECO:0000313" key="1">
    <source>
        <dbReference type="EMBL" id="KAI0092616.1"/>
    </source>
</evidence>
<gene>
    <name evidence="1" type="ORF">BDY19DRAFT_990326</name>
</gene>
<dbReference type="EMBL" id="MU274903">
    <property type="protein sequence ID" value="KAI0092616.1"/>
    <property type="molecule type" value="Genomic_DNA"/>
</dbReference>
<dbReference type="Proteomes" id="UP001055072">
    <property type="component" value="Unassembled WGS sequence"/>
</dbReference>
<name>A0ACB8UED9_9APHY</name>
<organism evidence="1 2">
    <name type="scientific">Irpex rosettiformis</name>
    <dbReference type="NCBI Taxonomy" id="378272"/>
    <lineage>
        <taxon>Eukaryota</taxon>
        <taxon>Fungi</taxon>
        <taxon>Dikarya</taxon>
        <taxon>Basidiomycota</taxon>
        <taxon>Agaricomycotina</taxon>
        <taxon>Agaricomycetes</taxon>
        <taxon>Polyporales</taxon>
        <taxon>Irpicaceae</taxon>
        <taxon>Irpex</taxon>
    </lineage>
</organism>
<proteinExistence type="predicted"/>